<evidence type="ECO:0000313" key="10">
    <source>
        <dbReference type="Proteomes" id="UP000886520"/>
    </source>
</evidence>
<gene>
    <name evidence="9" type="ORF">GOP47_0014986</name>
</gene>
<dbReference type="Proteomes" id="UP000886520">
    <property type="component" value="Chromosome 14"/>
</dbReference>
<feature type="transmembrane region" description="Helical" evidence="7">
    <location>
        <begin position="519"/>
        <end position="541"/>
    </location>
</feature>
<dbReference type="Pfam" id="PF01740">
    <property type="entry name" value="STAS"/>
    <property type="match status" value="1"/>
</dbReference>
<feature type="compositionally biased region" description="Basic and acidic residues" evidence="6">
    <location>
        <begin position="71"/>
        <end position="93"/>
    </location>
</feature>
<keyword evidence="3 7" id="KW-0812">Transmembrane</keyword>
<dbReference type="CDD" id="cd07042">
    <property type="entry name" value="STAS_SulP_like_sulfate_transporter"/>
    <property type="match status" value="1"/>
</dbReference>
<dbReference type="InterPro" id="IPR011547">
    <property type="entry name" value="SLC26A/SulP_dom"/>
</dbReference>
<dbReference type="InterPro" id="IPR036513">
    <property type="entry name" value="STAS_dom_sf"/>
</dbReference>
<dbReference type="GO" id="GO:0016020">
    <property type="term" value="C:membrane"/>
    <property type="evidence" value="ECO:0007669"/>
    <property type="project" value="UniProtKB-SubCell"/>
</dbReference>
<keyword evidence="4 7" id="KW-1133">Transmembrane helix</keyword>
<feature type="transmembrane region" description="Helical" evidence="7">
    <location>
        <begin position="362"/>
        <end position="383"/>
    </location>
</feature>
<evidence type="ECO:0000256" key="1">
    <source>
        <dbReference type="ARBA" id="ARBA00004141"/>
    </source>
</evidence>
<keyword evidence="10" id="KW-1185">Reference proteome</keyword>
<sequence>MAFVRGRGPSVDLGKEGDDRIPVKSRRKDCGSIESVRTSLFPFAQSGALSSDWLLPGRSRGESSNICTTGADRDEHDEQGGSVESPERRRISIPEKGSSLKGLELAVRETFFPDDPLRPFKNQTRSRRFGLGLAYLFPPLQWAKGYNLSYLKDDTIAGLTIGSLCIPQDIGYSKLAGLPPIYGLYTSFVPPLIYALLGVSRDIAIGPVAVVSILLGTLASNQFPVPAAATNQCDSTSLKFVNDTCTTYRESYLALIFTATLFAGLFQTALGLFRLGFIIDFLSHAAIIGFMAGAAITIGLQQLKGMLGISTASFTRKTDIVSVLTSVFRHTDEWSWQTALIGLFFLGFLILCKYIGKKNKKLFWVPAIAPLTSVILATVFVTITHVDKHGVAIVGKIDGRVNPSSVGQFVFHGEILKKALFVGFESALVALTEGVAIGRTFASLRNYQIDGNKEMIAFGAMNTIGACTSCYVATGSFSRSAVNYNAGCKTPVSNIVMSLMVLVVLVVATPLFHNTPNCILASIIINAVLSLIDYQAAITVFKVDKLDFITLMGAFLGVLFISVEMGLLIAVSLSVATILLQAIRPHTAVLGKIPGTTIYRNVEQYPDSTRTSGILIIRIDAAVYFTNSTYLRERILRWLDDEGDQIKKENGVPFQFAIIELSPVTNIDTTGILSFEDLHTTLQKRKVQLVFANPGTKVIQKLNDAGFVAKVGHEWFFLTVGEAVQACSRLLITDV</sequence>
<name>A0A9D4ZCP0_ADICA</name>
<dbReference type="NCBIfam" id="TIGR00815">
    <property type="entry name" value="sulP"/>
    <property type="match status" value="1"/>
</dbReference>
<feature type="transmembrane region" description="Helical" evidence="7">
    <location>
        <begin position="334"/>
        <end position="355"/>
    </location>
</feature>
<evidence type="ECO:0000256" key="3">
    <source>
        <dbReference type="ARBA" id="ARBA00022692"/>
    </source>
</evidence>
<evidence type="ECO:0000256" key="7">
    <source>
        <dbReference type="SAM" id="Phobius"/>
    </source>
</evidence>
<evidence type="ECO:0000256" key="6">
    <source>
        <dbReference type="SAM" id="MobiDB-lite"/>
    </source>
</evidence>
<dbReference type="InterPro" id="IPR002645">
    <property type="entry name" value="STAS_dom"/>
</dbReference>
<protein>
    <recommendedName>
        <fullName evidence="8">STAS domain-containing protein</fullName>
    </recommendedName>
</protein>
<reference evidence="9" key="1">
    <citation type="submission" date="2021-01" db="EMBL/GenBank/DDBJ databases">
        <title>Adiantum capillus-veneris genome.</title>
        <authorList>
            <person name="Fang Y."/>
            <person name="Liao Q."/>
        </authorList>
    </citation>
    <scope>NUCLEOTIDE SEQUENCE</scope>
    <source>
        <strain evidence="9">H3</strain>
        <tissue evidence="9">Leaf</tissue>
    </source>
</reference>
<comment type="subcellular location">
    <subcellularLocation>
        <location evidence="1">Membrane</location>
        <topology evidence="1">Multi-pass membrane protein</topology>
    </subcellularLocation>
</comment>
<feature type="domain" description="STAS" evidence="8">
    <location>
        <begin position="604"/>
        <end position="727"/>
    </location>
</feature>
<dbReference type="Gene3D" id="3.30.750.24">
    <property type="entry name" value="STAS domain"/>
    <property type="match status" value="1"/>
</dbReference>
<proteinExistence type="predicted"/>
<feature type="compositionally biased region" description="Basic and acidic residues" evidence="6">
    <location>
        <begin position="13"/>
        <end position="22"/>
    </location>
</feature>
<feature type="region of interest" description="Disordered" evidence="6">
    <location>
        <begin position="1"/>
        <end position="29"/>
    </location>
</feature>
<evidence type="ECO:0000256" key="4">
    <source>
        <dbReference type="ARBA" id="ARBA00022989"/>
    </source>
</evidence>
<feature type="transmembrane region" description="Helical" evidence="7">
    <location>
        <begin position="553"/>
        <end position="580"/>
    </location>
</feature>
<dbReference type="PANTHER" id="PTHR11814">
    <property type="entry name" value="SULFATE TRANSPORTER"/>
    <property type="match status" value="1"/>
</dbReference>
<feature type="transmembrane region" description="Helical" evidence="7">
    <location>
        <begin position="495"/>
        <end position="513"/>
    </location>
</feature>
<dbReference type="Pfam" id="PF00916">
    <property type="entry name" value="Sulfate_transp"/>
    <property type="match status" value="1"/>
</dbReference>
<feature type="transmembrane region" description="Helical" evidence="7">
    <location>
        <begin position="252"/>
        <end position="273"/>
    </location>
</feature>
<dbReference type="InterPro" id="IPR001902">
    <property type="entry name" value="SLC26A/SulP_fam"/>
</dbReference>
<dbReference type="GO" id="GO:0055085">
    <property type="term" value="P:transmembrane transport"/>
    <property type="evidence" value="ECO:0007669"/>
    <property type="project" value="InterPro"/>
</dbReference>
<keyword evidence="2" id="KW-0813">Transport</keyword>
<organism evidence="9 10">
    <name type="scientific">Adiantum capillus-veneris</name>
    <name type="common">Maidenhair fern</name>
    <dbReference type="NCBI Taxonomy" id="13818"/>
    <lineage>
        <taxon>Eukaryota</taxon>
        <taxon>Viridiplantae</taxon>
        <taxon>Streptophyta</taxon>
        <taxon>Embryophyta</taxon>
        <taxon>Tracheophyta</taxon>
        <taxon>Polypodiopsida</taxon>
        <taxon>Polypodiidae</taxon>
        <taxon>Polypodiales</taxon>
        <taxon>Pteridineae</taxon>
        <taxon>Pteridaceae</taxon>
        <taxon>Vittarioideae</taxon>
        <taxon>Adiantum</taxon>
    </lineage>
</organism>
<feature type="transmembrane region" description="Helical" evidence="7">
    <location>
        <begin position="285"/>
        <end position="303"/>
    </location>
</feature>
<dbReference type="AlphaFoldDB" id="A0A9D4ZCP0"/>
<accession>A0A9D4ZCP0</accession>
<dbReference type="SUPFAM" id="SSF52091">
    <property type="entry name" value="SpoIIaa-like"/>
    <property type="match status" value="1"/>
</dbReference>
<dbReference type="OrthoDB" id="288203at2759"/>
<dbReference type="PROSITE" id="PS50801">
    <property type="entry name" value="STAS"/>
    <property type="match status" value="1"/>
</dbReference>
<evidence type="ECO:0000259" key="8">
    <source>
        <dbReference type="PROSITE" id="PS50801"/>
    </source>
</evidence>
<feature type="transmembrane region" description="Helical" evidence="7">
    <location>
        <begin position="455"/>
        <end position="474"/>
    </location>
</feature>
<dbReference type="FunFam" id="3.30.750.24:FF:000002">
    <property type="entry name" value="Sulfate transporter 31"/>
    <property type="match status" value="1"/>
</dbReference>
<feature type="region of interest" description="Disordered" evidence="6">
    <location>
        <begin position="60"/>
        <end position="93"/>
    </location>
</feature>
<evidence type="ECO:0000256" key="2">
    <source>
        <dbReference type="ARBA" id="ARBA00022448"/>
    </source>
</evidence>
<evidence type="ECO:0000313" key="9">
    <source>
        <dbReference type="EMBL" id="KAI5070643.1"/>
    </source>
</evidence>
<evidence type="ECO:0000256" key="5">
    <source>
        <dbReference type="ARBA" id="ARBA00023136"/>
    </source>
</evidence>
<dbReference type="EMBL" id="JABFUD020000014">
    <property type="protein sequence ID" value="KAI5070643.1"/>
    <property type="molecule type" value="Genomic_DNA"/>
</dbReference>
<comment type="caution">
    <text evidence="9">The sequence shown here is derived from an EMBL/GenBank/DDBJ whole genome shotgun (WGS) entry which is preliminary data.</text>
</comment>
<keyword evidence="5 7" id="KW-0472">Membrane</keyword>